<evidence type="ECO:0000313" key="2">
    <source>
        <dbReference type="Proteomes" id="UP000254387"/>
    </source>
</evidence>
<sequence>MLADELQGRIAALPAIASIKIPACPRHRRANV</sequence>
<dbReference type="EMBL" id="UGMN01000004">
    <property type="protein sequence ID" value="STV04088.1"/>
    <property type="molecule type" value="Genomic_DNA"/>
</dbReference>
<accession>A0A378AAC9</accession>
<protein>
    <submittedName>
        <fullName evidence="1">Dihydrodipicolinate synthase</fullName>
    </submittedName>
</protein>
<dbReference type="AlphaFoldDB" id="A0A378AAC9"/>
<name>A0A378AAC9_KLEPN</name>
<evidence type="ECO:0000313" key="1">
    <source>
        <dbReference type="EMBL" id="STV04088.1"/>
    </source>
</evidence>
<dbReference type="Proteomes" id="UP000254387">
    <property type="component" value="Unassembled WGS sequence"/>
</dbReference>
<reference evidence="1 2" key="1">
    <citation type="submission" date="2018-06" db="EMBL/GenBank/DDBJ databases">
        <authorList>
            <consortium name="Pathogen Informatics"/>
            <person name="Doyle S."/>
        </authorList>
    </citation>
    <scope>NUCLEOTIDE SEQUENCE [LARGE SCALE GENOMIC DNA]</scope>
    <source>
        <strain evidence="1 2">NCTC5053</strain>
    </source>
</reference>
<proteinExistence type="predicted"/>
<gene>
    <name evidence="1" type="ORF">NCTC5053_01719</name>
</gene>
<organism evidence="1 2">
    <name type="scientific">Klebsiella pneumoniae</name>
    <dbReference type="NCBI Taxonomy" id="573"/>
    <lineage>
        <taxon>Bacteria</taxon>
        <taxon>Pseudomonadati</taxon>
        <taxon>Pseudomonadota</taxon>
        <taxon>Gammaproteobacteria</taxon>
        <taxon>Enterobacterales</taxon>
        <taxon>Enterobacteriaceae</taxon>
        <taxon>Klebsiella/Raoultella group</taxon>
        <taxon>Klebsiella</taxon>
        <taxon>Klebsiella pneumoniae complex</taxon>
    </lineage>
</organism>